<feature type="transmembrane region" description="Helical" evidence="1">
    <location>
        <begin position="289"/>
        <end position="308"/>
    </location>
</feature>
<proteinExistence type="predicted"/>
<organism evidence="3 4">
    <name type="scientific">Neobacillus rhizophilus</name>
    <dbReference type="NCBI Taxonomy" id="2833579"/>
    <lineage>
        <taxon>Bacteria</taxon>
        <taxon>Bacillati</taxon>
        <taxon>Bacillota</taxon>
        <taxon>Bacilli</taxon>
        <taxon>Bacillales</taxon>
        <taxon>Bacillaceae</taxon>
        <taxon>Neobacillus</taxon>
    </lineage>
</organism>
<keyword evidence="1" id="KW-1133">Transmembrane helix</keyword>
<comment type="caution">
    <text evidence="3">The sequence shown here is derived from an EMBL/GenBank/DDBJ whole genome shotgun (WGS) entry which is preliminary data.</text>
</comment>
<dbReference type="InterPro" id="IPR032809">
    <property type="entry name" value="Put_HupE_UreJ"/>
</dbReference>
<keyword evidence="1" id="KW-0812">Transmembrane</keyword>
<evidence type="ECO:0000256" key="1">
    <source>
        <dbReference type="SAM" id="Phobius"/>
    </source>
</evidence>
<feature type="chain" id="PRO_5037176373" evidence="2">
    <location>
        <begin position="30"/>
        <end position="374"/>
    </location>
</feature>
<protein>
    <submittedName>
        <fullName evidence="3">HupE/UreJ family protein</fullName>
    </submittedName>
</protein>
<dbReference type="EMBL" id="JAGYPF010000004">
    <property type="protein sequence ID" value="MBS4215021.1"/>
    <property type="molecule type" value="Genomic_DNA"/>
</dbReference>
<feature type="transmembrane region" description="Helical" evidence="1">
    <location>
        <begin position="328"/>
        <end position="344"/>
    </location>
</feature>
<dbReference type="Proteomes" id="UP000679749">
    <property type="component" value="Unassembled WGS sequence"/>
</dbReference>
<keyword evidence="4" id="KW-1185">Reference proteome</keyword>
<keyword evidence="1" id="KW-0472">Membrane</keyword>
<dbReference type="AlphaFoldDB" id="A0A942U9T9"/>
<dbReference type="Pfam" id="PF13795">
    <property type="entry name" value="HupE_UreJ_2"/>
    <property type="match status" value="1"/>
</dbReference>
<gene>
    <name evidence="3" type="ORF">KHA99_21475</name>
</gene>
<feature type="transmembrane region" description="Helical" evidence="1">
    <location>
        <begin position="353"/>
        <end position="370"/>
    </location>
</feature>
<sequence length="374" mass="42477">MQKNNKLMASICLIFMMAVFLLQPNGAEAHSGSIGYSEVKIEGNKVSYDLYLLADLLGGLLNIDANQDGYMKEDEIAQSKTSIEQFVLKNLTVNNNGLQGKATINDISLVKRSNLSMFRIKIEFVFKEPVQEYEIDYFIFFNGVDMNHQNFATIHNGDQVIENIFTKDHTVLQGNTYLKKEKTTGETVETSNNQNKVIGFWQYVLMGMEHIWSGIDHLLFLFGLLLAKGNFRDYVKTLTAFTIGHCLTLALAATETVFIPSTNIEPLIALSIVYVAIQNIWSKSFKWRWLVGLGFGLIHGFGFAELLIGKLGSHFVLPLFSFNLGVEFGQIVVLIIFIPFIWYLQKARWQRQFVNSFSTVISGIGLYWFIDRII</sequence>
<dbReference type="RefSeq" id="WP_213119516.1">
    <property type="nucleotide sequence ID" value="NZ_JAGYPF010000004.1"/>
</dbReference>
<evidence type="ECO:0000313" key="3">
    <source>
        <dbReference type="EMBL" id="MBS4215021.1"/>
    </source>
</evidence>
<feature type="signal peptide" evidence="2">
    <location>
        <begin position="1"/>
        <end position="29"/>
    </location>
</feature>
<reference evidence="3" key="1">
    <citation type="submission" date="2021-05" db="EMBL/GenBank/DDBJ databases">
        <title>Novel Bacillus species.</title>
        <authorList>
            <person name="Liu G."/>
        </authorList>
    </citation>
    <scope>NUCLEOTIDE SEQUENCE</scope>
    <source>
        <strain evidence="3">FJAT-49825</strain>
    </source>
</reference>
<evidence type="ECO:0000313" key="4">
    <source>
        <dbReference type="Proteomes" id="UP000679749"/>
    </source>
</evidence>
<feature type="transmembrane region" description="Helical" evidence="1">
    <location>
        <begin position="200"/>
        <end position="227"/>
    </location>
</feature>
<evidence type="ECO:0000256" key="2">
    <source>
        <dbReference type="SAM" id="SignalP"/>
    </source>
</evidence>
<accession>A0A942U9T9</accession>
<keyword evidence="2" id="KW-0732">Signal</keyword>
<name>A0A942U9T9_9BACI</name>